<dbReference type="Gene3D" id="3.90.79.10">
    <property type="entry name" value="Nucleoside Triphosphate Pyrophosphohydrolase"/>
    <property type="match status" value="1"/>
</dbReference>
<evidence type="ECO:0000313" key="2">
    <source>
        <dbReference type="Proteomes" id="UP000191135"/>
    </source>
</evidence>
<sequence length="248" mass="27960">MQTFNSLISEDWPAEGRAFPVRSIDIRVEAGDSASISRFDGQVQENWEREVAANPHLFNGRLITLNEVRLEDGAVTANGQIVPYAYHLWWRRQAPRPPTFHSFAMPVIISADGAIIAIRMSSTTANAGKVYCASGSLEPADVVDGRVDIDANMAREAAEETGLRLDDLEARPGYYCAHFRQAVMFYRFFHATLDADDLMANVREHMRHDDEQEIDAVLAITRDNRDAFDYAYSMLPVLELFFDGGLRR</sequence>
<dbReference type="eggNOG" id="COG0494">
    <property type="taxonomic scope" value="Bacteria"/>
</dbReference>
<dbReference type="EMBL" id="CP020330">
    <property type="protein sequence ID" value="AQZ52445.1"/>
    <property type="molecule type" value="Genomic_DNA"/>
</dbReference>
<evidence type="ECO:0008006" key="3">
    <source>
        <dbReference type="Google" id="ProtNLM"/>
    </source>
</evidence>
<dbReference type="RefSeq" id="WP_018067714.1">
    <property type="nucleotide sequence ID" value="NZ_AQWH01000051.1"/>
</dbReference>
<reference evidence="1 2" key="1">
    <citation type="submission" date="2017-03" db="EMBL/GenBank/DDBJ databases">
        <title>Foreign affairs: Plasmid Transfer between Roseobacters and Rhizobia.</title>
        <authorList>
            <person name="Bartling P."/>
            <person name="Bunk B."/>
            <person name="Overmann J."/>
            <person name="Brinkmann H."/>
            <person name="Petersen J."/>
        </authorList>
    </citation>
    <scope>NUCLEOTIDE SEQUENCE [LARGE SCALE GENOMIC DNA]</scope>
    <source>
        <strain evidence="1 2">MACL11</strain>
    </source>
</reference>
<name>A0A1U9Z411_9HYPH</name>
<organism evidence="1 2">
    <name type="scientific">Martelella mediterranea DSM 17316</name>
    <dbReference type="NCBI Taxonomy" id="1122214"/>
    <lineage>
        <taxon>Bacteria</taxon>
        <taxon>Pseudomonadati</taxon>
        <taxon>Pseudomonadota</taxon>
        <taxon>Alphaproteobacteria</taxon>
        <taxon>Hyphomicrobiales</taxon>
        <taxon>Aurantimonadaceae</taxon>
        <taxon>Martelella</taxon>
    </lineage>
</organism>
<dbReference type="STRING" id="1122214.Mame_03133"/>
<dbReference type="KEGG" id="mmed:Mame_03133"/>
<dbReference type="InterPro" id="IPR015797">
    <property type="entry name" value="NUDIX_hydrolase-like_dom_sf"/>
</dbReference>
<dbReference type="Proteomes" id="UP000191135">
    <property type="component" value="Chromosome"/>
</dbReference>
<dbReference type="AlphaFoldDB" id="A0A1U9Z411"/>
<gene>
    <name evidence="1" type="ORF">Mame_03133</name>
</gene>
<keyword evidence="2" id="KW-1185">Reference proteome</keyword>
<protein>
    <recommendedName>
        <fullName evidence="3">DNA mismatch repair protein MutT</fullName>
    </recommendedName>
</protein>
<proteinExistence type="predicted"/>
<dbReference type="OrthoDB" id="9806849at2"/>
<dbReference type="SUPFAM" id="SSF55811">
    <property type="entry name" value="Nudix"/>
    <property type="match status" value="1"/>
</dbReference>
<evidence type="ECO:0000313" key="1">
    <source>
        <dbReference type="EMBL" id="AQZ52445.1"/>
    </source>
</evidence>
<accession>A0A1U9Z411</accession>